<dbReference type="Proteomes" id="UP000838763">
    <property type="component" value="Unassembled WGS sequence"/>
</dbReference>
<gene>
    <name evidence="2" type="ORF">PPNO1_LOCUS2647</name>
</gene>
<feature type="compositionally biased region" description="Polar residues" evidence="1">
    <location>
        <begin position="65"/>
        <end position="74"/>
    </location>
</feature>
<evidence type="ECO:0000313" key="2">
    <source>
        <dbReference type="EMBL" id="CAI4212898.1"/>
    </source>
</evidence>
<dbReference type="AlphaFoldDB" id="A0A9P1GZX2"/>
<keyword evidence="3" id="KW-1185">Reference proteome</keyword>
<protein>
    <submittedName>
        <fullName evidence="2">Uncharacterized protein</fullName>
    </submittedName>
</protein>
<accession>A0A9P1GZX2</accession>
<reference evidence="2" key="1">
    <citation type="submission" date="2022-11" db="EMBL/GenBank/DDBJ databases">
        <authorList>
            <person name="Scott C."/>
            <person name="Bruce N."/>
        </authorList>
    </citation>
    <scope>NUCLEOTIDE SEQUENCE</scope>
</reference>
<feature type="region of interest" description="Disordered" evidence="1">
    <location>
        <begin position="1"/>
        <end position="74"/>
    </location>
</feature>
<evidence type="ECO:0000256" key="1">
    <source>
        <dbReference type="SAM" id="MobiDB-lite"/>
    </source>
</evidence>
<comment type="caution">
    <text evidence="2">The sequence shown here is derived from an EMBL/GenBank/DDBJ whole genome shotgun (WGS) entry which is preliminary data.</text>
</comment>
<dbReference type="EMBL" id="CALLCH030000006">
    <property type="protein sequence ID" value="CAI4212898.1"/>
    <property type="molecule type" value="Genomic_DNA"/>
</dbReference>
<organism evidence="2 3">
    <name type="scientific">Parascedosporium putredinis</name>
    <dbReference type="NCBI Taxonomy" id="1442378"/>
    <lineage>
        <taxon>Eukaryota</taxon>
        <taxon>Fungi</taxon>
        <taxon>Dikarya</taxon>
        <taxon>Ascomycota</taxon>
        <taxon>Pezizomycotina</taxon>
        <taxon>Sordariomycetes</taxon>
        <taxon>Hypocreomycetidae</taxon>
        <taxon>Microascales</taxon>
        <taxon>Microascaceae</taxon>
        <taxon>Parascedosporium</taxon>
    </lineage>
</organism>
<name>A0A9P1GZX2_9PEZI</name>
<feature type="compositionally biased region" description="Polar residues" evidence="1">
    <location>
        <begin position="170"/>
        <end position="180"/>
    </location>
</feature>
<feature type="compositionally biased region" description="Polar residues" evidence="1">
    <location>
        <begin position="143"/>
        <end position="158"/>
    </location>
</feature>
<sequence>MAASPHYSRHRPRRYGNTAAGFQGPAVPADANVDEQSASPLSSSSAASRTTSWDEHHPPALHSSAEWSVQPCSSSGAADNILSVTPDIDRIRHTLDIRTFQQYSGAIPTSGIHPHMTNSIPEPATFVDGQNHGTHNARLGSFNADSQNPPDSQLSVEMQPSFPGAGPSLNGETTTSTNQSKPLIKPRVIVFRCKPSLDDPNAECQTCRDVQKESKRLFIGSRAFVGRLQTLCFVEQTLVTAALSDSLSDGKVLQYGMLLNGLVKRHALFTLLLEFALRLSPSK</sequence>
<feature type="compositionally biased region" description="Low complexity" evidence="1">
    <location>
        <begin position="37"/>
        <end position="48"/>
    </location>
</feature>
<evidence type="ECO:0000313" key="3">
    <source>
        <dbReference type="Proteomes" id="UP000838763"/>
    </source>
</evidence>
<proteinExistence type="predicted"/>
<feature type="region of interest" description="Disordered" evidence="1">
    <location>
        <begin position="134"/>
        <end position="180"/>
    </location>
</feature>